<accession>R3WES7</accession>
<gene>
    <name evidence="2" type="ORF">UC7_01333</name>
</gene>
<feature type="transmembrane region" description="Helical" evidence="1">
    <location>
        <begin position="64"/>
        <end position="87"/>
    </location>
</feature>
<evidence type="ECO:0000313" key="2">
    <source>
        <dbReference type="EMBL" id="EOL46366.1"/>
    </source>
</evidence>
<dbReference type="EMBL" id="AJAU01000016">
    <property type="protein sequence ID" value="EOL46366.1"/>
    <property type="molecule type" value="Genomic_DNA"/>
</dbReference>
<organism evidence="2 3">
    <name type="scientific">Enterococcus caccae ATCC BAA-1240</name>
    <dbReference type="NCBI Taxonomy" id="1158612"/>
    <lineage>
        <taxon>Bacteria</taxon>
        <taxon>Bacillati</taxon>
        <taxon>Bacillota</taxon>
        <taxon>Bacilli</taxon>
        <taxon>Lactobacillales</taxon>
        <taxon>Enterococcaceae</taxon>
        <taxon>Enterococcus</taxon>
    </lineage>
</organism>
<dbReference type="OrthoDB" id="2183745at2"/>
<feature type="transmembrane region" description="Helical" evidence="1">
    <location>
        <begin position="122"/>
        <end position="143"/>
    </location>
</feature>
<feature type="transmembrane region" description="Helical" evidence="1">
    <location>
        <begin position="12"/>
        <end position="32"/>
    </location>
</feature>
<dbReference type="AlphaFoldDB" id="R3WES7"/>
<protein>
    <submittedName>
        <fullName evidence="2">Uncharacterized protein</fullName>
    </submittedName>
</protein>
<evidence type="ECO:0000313" key="3">
    <source>
        <dbReference type="Proteomes" id="UP000013840"/>
    </source>
</evidence>
<comment type="caution">
    <text evidence="2">The sequence shown here is derived from an EMBL/GenBank/DDBJ whole genome shotgun (WGS) entry which is preliminary data.</text>
</comment>
<keyword evidence="1" id="KW-1133">Transmembrane helix</keyword>
<keyword evidence="1" id="KW-0812">Transmembrane</keyword>
<evidence type="ECO:0000256" key="1">
    <source>
        <dbReference type="SAM" id="Phobius"/>
    </source>
</evidence>
<keyword evidence="1" id="KW-0472">Membrane</keyword>
<dbReference type="PATRIC" id="fig|1158612.3.peg.1319"/>
<dbReference type="Proteomes" id="UP000013840">
    <property type="component" value="Unassembled WGS sequence"/>
</dbReference>
<feature type="transmembrane region" description="Helical" evidence="1">
    <location>
        <begin position="99"/>
        <end position="116"/>
    </location>
</feature>
<name>R3WES7_9ENTE</name>
<keyword evidence="3" id="KW-1185">Reference proteome</keyword>
<sequence>MKDKKKYYEKYRNYYFCEIVLLVGWITNFILFSRFYKESIFYVDKQAKLVIQILFMVNYYLEDVLLYLFVSFLVMTLNLLLILMFYIKSKQSMVRQKEMKYSMILFLIIIGINAIALLNTIIWPLFLLVFIFSLTVVYIIYVITKYLYEGKDELYEDNELIKIEVGFQTKEEAEKYTEEFLTYWADDFERKGYRLVDSIKKDPKKEWYVEFFTQIIK</sequence>
<dbReference type="STRING" id="317735.RU98_GL002544"/>
<proteinExistence type="predicted"/>
<reference evidence="2 3" key="1">
    <citation type="submission" date="2013-02" db="EMBL/GenBank/DDBJ databases">
        <title>The Genome Sequence of Enterococcus caccae BAA-1240.</title>
        <authorList>
            <consortium name="The Broad Institute Genome Sequencing Platform"/>
            <consortium name="The Broad Institute Genome Sequencing Center for Infectious Disease"/>
            <person name="Earl A.M."/>
            <person name="Gilmore M.S."/>
            <person name="Lebreton F."/>
            <person name="Walker B."/>
            <person name="Young S.K."/>
            <person name="Zeng Q."/>
            <person name="Gargeya S."/>
            <person name="Fitzgerald M."/>
            <person name="Haas B."/>
            <person name="Abouelleil A."/>
            <person name="Alvarado L."/>
            <person name="Arachchi H.M."/>
            <person name="Berlin A.M."/>
            <person name="Chapman S.B."/>
            <person name="Dewar J."/>
            <person name="Goldberg J."/>
            <person name="Griggs A."/>
            <person name="Gujja S."/>
            <person name="Hansen M."/>
            <person name="Howarth C."/>
            <person name="Imamovic A."/>
            <person name="Larimer J."/>
            <person name="McCowan C."/>
            <person name="Murphy C."/>
            <person name="Neiman D."/>
            <person name="Pearson M."/>
            <person name="Priest M."/>
            <person name="Roberts A."/>
            <person name="Saif S."/>
            <person name="Shea T."/>
            <person name="Sisk P."/>
            <person name="Sykes S."/>
            <person name="Wortman J."/>
            <person name="Nusbaum C."/>
            <person name="Birren B."/>
        </authorList>
    </citation>
    <scope>NUCLEOTIDE SEQUENCE [LARGE SCALE GENOMIC DNA]</scope>
    <source>
        <strain evidence="2 3">ATCC BAA-1240</strain>
    </source>
</reference>